<proteinExistence type="predicted"/>
<evidence type="ECO:0000313" key="1">
    <source>
        <dbReference type="EMBL" id="KAK4124535.1"/>
    </source>
</evidence>
<sequence length="99" mass="10323">MSNEKSGCQLSSSPDPSSCIQQVSLSLVTSCWFCRTSSALPLPLSVDTQVFSVRDAELVGVFSVAESEWLAEGPGDDGSLVCWVSFADGGDCAVCSASH</sequence>
<dbReference type="GeneID" id="87823941"/>
<accession>A0AAN6Z3S5</accession>
<reference evidence="1" key="1">
    <citation type="journal article" date="2023" name="Mol. Phylogenet. Evol.">
        <title>Genome-scale phylogeny and comparative genomics of the fungal order Sordariales.</title>
        <authorList>
            <person name="Hensen N."/>
            <person name="Bonometti L."/>
            <person name="Westerberg I."/>
            <person name="Brannstrom I.O."/>
            <person name="Guillou S."/>
            <person name="Cros-Aarteil S."/>
            <person name="Calhoun S."/>
            <person name="Haridas S."/>
            <person name="Kuo A."/>
            <person name="Mondo S."/>
            <person name="Pangilinan J."/>
            <person name="Riley R."/>
            <person name="LaButti K."/>
            <person name="Andreopoulos B."/>
            <person name="Lipzen A."/>
            <person name="Chen C."/>
            <person name="Yan M."/>
            <person name="Daum C."/>
            <person name="Ng V."/>
            <person name="Clum A."/>
            <person name="Steindorff A."/>
            <person name="Ohm R.A."/>
            <person name="Martin F."/>
            <person name="Silar P."/>
            <person name="Natvig D.O."/>
            <person name="Lalanne C."/>
            <person name="Gautier V."/>
            <person name="Ament-Velasquez S.L."/>
            <person name="Kruys A."/>
            <person name="Hutchinson M.I."/>
            <person name="Powell A.J."/>
            <person name="Barry K."/>
            <person name="Miller A.N."/>
            <person name="Grigoriev I.V."/>
            <person name="Debuchy R."/>
            <person name="Gladieux P."/>
            <person name="Hiltunen Thoren M."/>
            <person name="Johannesson H."/>
        </authorList>
    </citation>
    <scope>NUCLEOTIDE SEQUENCE</scope>
    <source>
        <strain evidence="1">CBS 731.68</strain>
    </source>
</reference>
<dbReference type="PROSITE" id="PS51257">
    <property type="entry name" value="PROKAR_LIPOPROTEIN"/>
    <property type="match status" value="1"/>
</dbReference>
<dbReference type="EMBL" id="MU853227">
    <property type="protein sequence ID" value="KAK4124535.1"/>
    <property type="molecule type" value="Genomic_DNA"/>
</dbReference>
<organism evidence="1 2">
    <name type="scientific">Parathielavia appendiculata</name>
    <dbReference type="NCBI Taxonomy" id="2587402"/>
    <lineage>
        <taxon>Eukaryota</taxon>
        <taxon>Fungi</taxon>
        <taxon>Dikarya</taxon>
        <taxon>Ascomycota</taxon>
        <taxon>Pezizomycotina</taxon>
        <taxon>Sordariomycetes</taxon>
        <taxon>Sordariomycetidae</taxon>
        <taxon>Sordariales</taxon>
        <taxon>Chaetomiaceae</taxon>
        <taxon>Parathielavia</taxon>
    </lineage>
</organism>
<keyword evidence="2" id="KW-1185">Reference proteome</keyword>
<comment type="caution">
    <text evidence="1">The sequence shown here is derived from an EMBL/GenBank/DDBJ whole genome shotgun (WGS) entry which is preliminary data.</text>
</comment>
<reference evidence="1" key="2">
    <citation type="submission" date="2023-05" db="EMBL/GenBank/DDBJ databases">
        <authorList>
            <consortium name="Lawrence Berkeley National Laboratory"/>
            <person name="Steindorff A."/>
            <person name="Hensen N."/>
            <person name="Bonometti L."/>
            <person name="Westerberg I."/>
            <person name="Brannstrom I.O."/>
            <person name="Guillou S."/>
            <person name="Cros-Aarteil S."/>
            <person name="Calhoun S."/>
            <person name="Haridas S."/>
            <person name="Kuo A."/>
            <person name="Mondo S."/>
            <person name="Pangilinan J."/>
            <person name="Riley R."/>
            <person name="Labutti K."/>
            <person name="Andreopoulos B."/>
            <person name="Lipzen A."/>
            <person name="Chen C."/>
            <person name="Yanf M."/>
            <person name="Daum C."/>
            <person name="Ng V."/>
            <person name="Clum A."/>
            <person name="Ohm R."/>
            <person name="Martin F."/>
            <person name="Silar P."/>
            <person name="Natvig D."/>
            <person name="Lalanne C."/>
            <person name="Gautier V."/>
            <person name="Ament-Velasquez S.L."/>
            <person name="Kruys A."/>
            <person name="Hutchinson M.I."/>
            <person name="Powell A.J."/>
            <person name="Barry K."/>
            <person name="Miller A.N."/>
            <person name="Grigoriev I.V."/>
            <person name="Debuchy R."/>
            <person name="Gladieux P."/>
            <person name="Thoren M.H."/>
            <person name="Johannesson H."/>
        </authorList>
    </citation>
    <scope>NUCLEOTIDE SEQUENCE</scope>
    <source>
        <strain evidence="1">CBS 731.68</strain>
    </source>
</reference>
<evidence type="ECO:0000313" key="2">
    <source>
        <dbReference type="Proteomes" id="UP001302602"/>
    </source>
</evidence>
<dbReference type="Proteomes" id="UP001302602">
    <property type="component" value="Unassembled WGS sequence"/>
</dbReference>
<protein>
    <submittedName>
        <fullName evidence="1">Uncharacterized protein</fullName>
    </submittedName>
</protein>
<dbReference type="AlphaFoldDB" id="A0AAN6Z3S5"/>
<dbReference type="RefSeq" id="XP_062648306.1">
    <property type="nucleotide sequence ID" value="XM_062787171.1"/>
</dbReference>
<name>A0AAN6Z3S5_9PEZI</name>
<gene>
    <name evidence="1" type="ORF">N657DRAFT_395601</name>
</gene>